<dbReference type="Gene3D" id="1.25.40.10">
    <property type="entry name" value="Tetratricopeptide repeat domain"/>
    <property type="match status" value="4"/>
</dbReference>
<dbReference type="Gene3D" id="3.40.50.300">
    <property type="entry name" value="P-loop containing nucleotide triphosphate hydrolases"/>
    <property type="match status" value="1"/>
</dbReference>
<dbReference type="PROSITE" id="PS50005">
    <property type="entry name" value="TPR"/>
    <property type="match status" value="4"/>
</dbReference>
<evidence type="ECO:0000259" key="4">
    <source>
        <dbReference type="Pfam" id="PF00685"/>
    </source>
</evidence>
<reference evidence="5" key="1">
    <citation type="submission" date="2021-02" db="EMBL/GenBank/DDBJ databases">
        <title>Metagenome analyses of Stigonema ocellatum DSM 106950, Chlorogloea purpurea SAG 13.99 and Gomphosphaeria aponina DSM 107014.</title>
        <authorList>
            <person name="Marter P."/>
            <person name="Huang S."/>
        </authorList>
    </citation>
    <scope>NUCLEOTIDE SEQUENCE</scope>
    <source>
        <strain evidence="5">JP213</strain>
    </source>
</reference>
<dbReference type="GO" id="GO:0008146">
    <property type="term" value="F:sulfotransferase activity"/>
    <property type="evidence" value="ECO:0007669"/>
    <property type="project" value="InterPro"/>
</dbReference>
<evidence type="ECO:0000256" key="2">
    <source>
        <dbReference type="ARBA" id="ARBA00023180"/>
    </source>
</evidence>
<keyword evidence="1" id="KW-0808">Transferase</keyword>
<dbReference type="SMART" id="SM00028">
    <property type="entry name" value="TPR"/>
    <property type="match status" value="6"/>
</dbReference>
<dbReference type="Pfam" id="PF00685">
    <property type="entry name" value="Sulfotransfer_1"/>
    <property type="match status" value="1"/>
</dbReference>
<evidence type="ECO:0000256" key="3">
    <source>
        <dbReference type="PROSITE-ProRule" id="PRU00339"/>
    </source>
</evidence>
<dbReference type="Proteomes" id="UP000767446">
    <property type="component" value="Unassembled WGS sequence"/>
</dbReference>
<dbReference type="AlphaFoldDB" id="A0A941GVZ1"/>
<dbReference type="Pfam" id="PF00515">
    <property type="entry name" value="TPR_1"/>
    <property type="match status" value="1"/>
</dbReference>
<dbReference type="InterPro" id="IPR037359">
    <property type="entry name" value="NST/OST"/>
</dbReference>
<dbReference type="Pfam" id="PF13181">
    <property type="entry name" value="TPR_8"/>
    <property type="match status" value="2"/>
</dbReference>
<gene>
    <name evidence="5" type="ORF">DSM107014_05245</name>
</gene>
<keyword evidence="3" id="KW-0802">TPR repeat</keyword>
<sequence>MLERKVVEEENAQEYAKLGTEYAREKKWQSAVACYQKAIKIDPNFAEAYGNLAWVLTQIGEEKAAAAYWEQALKLEPNWAGAYEQAREIKPEFWRAYLELGRAWAQTENKQKEAVEAYEQVIKLQPPTAGDDWPKAQQEAYHQLGLILIKQGKFEAAVEYVEKALAGAANTREIIESYSLALGNNPKTNPKDYFQLGKILKSKGRYDEAIDCFIAALKIKPTFYAAYGAIQYTKPVDKTKQLEKLVTCYREILAKQPDLAIVWGNLGDALTQQGQIEEAIKCYRLGCYQQTIAMKPQLGEREWKEKKENPPDFVIIGCARCGTTSLHNYLGQHPDVLLPHKKEIKFFDEQYNLGKEWYLAHFPSITDSPGWVSGEASPSYFEYTYVAPRMLTLFPQIKLIVLLRNPVERAVSWYYHQKERGKRNQTLEESIEWEIKQLERFSEPALFNKRRRSEPNNLLGSMYIYKLDQWMRIFPREQFLILQSEQLYSNPEQVMEQVYEFLGIAKYKGREYPAYNGRKYSPISKELRNRLTEYLRPHNQKLEKYLGMEFNWEEETS</sequence>
<feature type="repeat" description="TPR" evidence="3">
    <location>
        <begin position="46"/>
        <end position="79"/>
    </location>
</feature>
<name>A0A941GVZ1_9CHRO</name>
<dbReference type="PANTHER" id="PTHR10605">
    <property type="entry name" value="HEPARAN SULFATE SULFOTRANSFERASE"/>
    <property type="match status" value="1"/>
</dbReference>
<feature type="domain" description="Sulfotransferase" evidence="4">
    <location>
        <begin position="310"/>
        <end position="505"/>
    </location>
</feature>
<dbReference type="PANTHER" id="PTHR10605:SF56">
    <property type="entry name" value="BIFUNCTIONAL HEPARAN SULFATE N-DEACETYLASE_N-SULFOTRANSFERASE"/>
    <property type="match status" value="1"/>
</dbReference>
<dbReference type="SUPFAM" id="SSF48452">
    <property type="entry name" value="TPR-like"/>
    <property type="match status" value="2"/>
</dbReference>
<keyword evidence="2" id="KW-0325">Glycoprotein</keyword>
<dbReference type="InterPro" id="IPR011990">
    <property type="entry name" value="TPR-like_helical_dom_sf"/>
</dbReference>
<dbReference type="InterPro" id="IPR027417">
    <property type="entry name" value="P-loop_NTPase"/>
</dbReference>
<dbReference type="PROSITE" id="PS50293">
    <property type="entry name" value="TPR_REGION"/>
    <property type="match status" value="3"/>
</dbReference>
<evidence type="ECO:0000256" key="1">
    <source>
        <dbReference type="ARBA" id="ARBA00022679"/>
    </source>
</evidence>
<comment type="caution">
    <text evidence="5">The sequence shown here is derived from an EMBL/GenBank/DDBJ whole genome shotgun (WGS) entry which is preliminary data.</text>
</comment>
<evidence type="ECO:0000313" key="5">
    <source>
        <dbReference type="EMBL" id="MBR8827301.1"/>
    </source>
</evidence>
<dbReference type="EMBL" id="JADQBC010000026">
    <property type="protein sequence ID" value="MBR8827301.1"/>
    <property type="molecule type" value="Genomic_DNA"/>
</dbReference>
<dbReference type="InterPro" id="IPR019734">
    <property type="entry name" value="TPR_rpt"/>
</dbReference>
<protein>
    <submittedName>
        <fullName evidence="5">Tetratricopeptide repeat protein</fullName>
    </submittedName>
</protein>
<feature type="repeat" description="TPR" evidence="3">
    <location>
        <begin position="190"/>
        <end position="223"/>
    </location>
</feature>
<dbReference type="Pfam" id="PF13432">
    <property type="entry name" value="TPR_16"/>
    <property type="match status" value="1"/>
</dbReference>
<feature type="repeat" description="TPR" evidence="3">
    <location>
        <begin position="12"/>
        <end position="45"/>
    </location>
</feature>
<dbReference type="InterPro" id="IPR000863">
    <property type="entry name" value="Sulfotransferase_dom"/>
</dbReference>
<feature type="repeat" description="TPR" evidence="3">
    <location>
        <begin position="138"/>
        <end position="171"/>
    </location>
</feature>
<dbReference type="SUPFAM" id="SSF52540">
    <property type="entry name" value="P-loop containing nucleoside triphosphate hydrolases"/>
    <property type="match status" value="1"/>
</dbReference>
<proteinExistence type="predicted"/>
<organism evidence="5 6">
    <name type="scientific">Gomphosphaeria aponina SAG 52.96 = DSM 107014</name>
    <dbReference type="NCBI Taxonomy" id="1521640"/>
    <lineage>
        <taxon>Bacteria</taxon>
        <taxon>Bacillati</taxon>
        <taxon>Cyanobacteriota</taxon>
        <taxon>Cyanophyceae</taxon>
        <taxon>Oscillatoriophycideae</taxon>
        <taxon>Chroococcales</taxon>
        <taxon>Gomphosphaeriaceae</taxon>
        <taxon>Gomphosphaeria</taxon>
    </lineage>
</organism>
<evidence type="ECO:0000313" key="6">
    <source>
        <dbReference type="Proteomes" id="UP000767446"/>
    </source>
</evidence>
<accession>A0A941GVZ1</accession>
<dbReference type="Pfam" id="PF13414">
    <property type="entry name" value="TPR_11"/>
    <property type="match status" value="1"/>
</dbReference>